<dbReference type="GO" id="GO:0006147">
    <property type="term" value="P:guanine catabolic process"/>
    <property type="evidence" value="ECO:0007669"/>
    <property type="project" value="UniProtKB-UniRule"/>
</dbReference>
<evidence type="ECO:0000256" key="4">
    <source>
        <dbReference type="ARBA" id="ARBA00014514"/>
    </source>
</evidence>
<dbReference type="GO" id="GO:0005829">
    <property type="term" value="C:cytosol"/>
    <property type="evidence" value="ECO:0007669"/>
    <property type="project" value="TreeGrafter"/>
</dbReference>
<dbReference type="VEuPathDB" id="VectorBase:ASTEI10204"/>
<evidence type="ECO:0000313" key="12">
    <source>
        <dbReference type="Proteomes" id="UP000076408"/>
    </source>
</evidence>
<keyword evidence="6 9" id="KW-0378">Hydrolase</keyword>
<organism evidence="11 12">
    <name type="scientific">Anopheles stephensi</name>
    <name type="common">Indo-Pakistan malaria mosquito</name>
    <dbReference type="NCBI Taxonomy" id="30069"/>
    <lineage>
        <taxon>Eukaryota</taxon>
        <taxon>Metazoa</taxon>
        <taxon>Ecdysozoa</taxon>
        <taxon>Arthropoda</taxon>
        <taxon>Hexapoda</taxon>
        <taxon>Insecta</taxon>
        <taxon>Pterygota</taxon>
        <taxon>Neoptera</taxon>
        <taxon>Endopterygota</taxon>
        <taxon>Diptera</taxon>
        <taxon>Nematocera</taxon>
        <taxon>Culicoidea</taxon>
        <taxon>Culicidae</taxon>
        <taxon>Anophelinae</taxon>
        <taxon>Anopheles</taxon>
    </lineage>
</organism>
<dbReference type="CDD" id="cd01303">
    <property type="entry name" value="GDEase"/>
    <property type="match status" value="1"/>
</dbReference>
<reference evidence="12" key="1">
    <citation type="journal article" date="2014" name="Genome Biol.">
        <title>Genome analysis of a major urban malaria vector mosquito, Anopheles stephensi.</title>
        <authorList>
            <person name="Jiang X."/>
            <person name="Peery A."/>
            <person name="Hall A.B."/>
            <person name="Sharma A."/>
            <person name="Chen X.G."/>
            <person name="Waterhouse R.M."/>
            <person name="Komissarov A."/>
            <person name="Riehle M.M."/>
            <person name="Shouche Y."/>
            <person name="Sharakhova M.V."/>
            <person name="Lawson D."/>
            <person name="Pakpour N."/>
            <person name="Arensburger P."/>
            <person name="Davidson V.L."/>
            <person name="Eiglmeier K."/>
            <person name="Emrich S."/>
            <person name="George P."/>
            <person name="Kennedy R.C."/>
            <person name="Mane S.P."/>
            <person name="Maslen G."/>
            <person name="Oringanje C."/>
            <person name="Qi Y."/>
            <person name="Settlage R."/>
            <person name="Tojo M."/>
            <person name="Tubio J.M."/>
            <person name="Unger M.F."/>
            <person name="Wang B."/>
            <person name="Vernick K.D."/>
            <person name="Ribeiro J.M."/>
            <person name="James A.A."/>
            <person name="Michel K."/>
            <person name="Riehle M.A."/>
            <person name="Luckhart S."/>
            <person name="Sharakhov I.V."/>
            <person name="Tu Z."/>
        </authorList>
    </citation>
    <scope>NUCLEOTIDE SEQUENCE [LARGE SCALE GENOMIC DNA]</scope>
    <source>
        <strain evidence="12">Indian</strain>
    </source>
</reference>
<comment type="pathway">
    <text evidence="1 9">Purine metabolism; guanine degradation; xanthine from guanine: step 1/1.</text>
</comment>
<comment type="similarity">
    <text evidence="2 9">Belongs to the metallo-dependent hydrolases superfamily. ATZ/TRZ family.</text>
</comment>
<dbReference type="GO" id="GO:0008270">
    <property type="term" value="F:zinc ion binding"/>
    <property type="evidence" value="ECO:0007669"/>
    <property type="project" value="UniProtKB-UniRule"/>
</dbReference>
<dbReference type="GO" id="GO:0008892">
    <property type="term" value="F:guanine deaminase activity"/>
    <property type="evidence" value="ECO:0007669"/>
    <property type="project" value="UniProtKB-UniRule"/>
</dbReference>
<sequence length="460" mass="50546">MKQVFVGQIVHCKSLDELELFEDGFVAVNDGKIESVGLRSQLDALPASESYERILLSPSQFLLPGLIDCHIHAPQVPNIGLGLDKPLLEWLESYTFPLEANYRDVEFASRVYKYVVNTTINHGTTTACYFGSIFTETNKILADEMVRQGQRGFVGKVSSNRMCPDFYVECDTETSVKDNVNFIRYVTGLNSELVSPIVTPRFAITCDEELLRELGKLAKQYRLNIQTHVSENLGEIETVKQQFPGAPHYSGVYDEVGLLTDRTVLAHGVHLEEAELRVLSARGTSIAHCPSSNTNLGSGFCDVLRLLNARVKVGLGTDVSGGSDMSILAAMRAALGVSQHLNFMKTQDVKGTGRVEQGAAKDGAKYIPLTYQQALFLATLGGAQALALDKQVGNFETGKQFDALLIDTDRQPIGGYKLPQSLTKEKTKVQLLLELVQKFVYVGDDRNIVGVYVAGKQIKA</sequence>
<evidence type="ECO:0000313" key="11">
    <source>
        <dbReference type="EnsemblMetazoa" id="ASTEI10204-PA"/>
    </source>
</evidence>
<dbReference type="InterPro" id="IPR006680">
    <property type="entry name" value="Amidohydro-rel"/>
</dbReference>
<dbReference type="SUPFAM" id="SSF51556">
    <property type="entry name" value="Metallo-dependent hydrolases"/>
    <property type="match status" value="1"/>
</dbReference>
<dbReference type="AlphaFoldDB" id="A0A182YP18"/>
<dbReference type="Gene3D" id="2.30.40.10">
    <property type="entry name" value="Urease, subunit C, domain 1"/>
    <property type="match status" value="1"/>
</dbReference>
<evidence type="ECO:0000256" key="7">
    <source>
        <dbReference type="ARBA" id="ARBA00022833"/>
    </source>
</evidence>
<evidence type="ECO:0000256" key="9">
    <source>
        <dbReference type="RuleBase" id="RU366009"/>
    </source>
</evidence>
<evidence type="ECO:0000256" key="8">
    <source>
        <dbReference type="ARBA" id="ARBA00051148"/>
    </source>
</evidence>
<dbReference type="EC" id="3.5.4.3" evidence="3 9"/>
<dbReference type="VEuPathDB" id="VectorBase:ASTE011151"/>
<keyword evidence="12" id="KW-1185">Reference proteome</keyword>
<dbReference type="OMA" id="CVHMNDS"/>
<name>A0A182YP18_ANOST</name>
<dbReference type="OrthoDB" id="194468at2759"/>
<keyword evidence="7 9" id="KW-0862">Zinc</keyword>
<dbReference type="InterPro" id="IPR014311">
    <property type="entry name" value="Guanine_deaminase"/>
</dbReference>
<dbReference type="KEGG" id="aste:118511930"/>
<dbReference type="Gene3D" id="3.20.20.140">
    <property type="entry name" value="Metal-dependent hydrolases"/>
    <property type="match status" value="1"/>
</dbReference>
<reference evidence="11" key="2">
    <citation type="submission" date="2020-05" db="UniProtKB">
        <authorList>
            <consortium name="EnsemblMetazoa"/>
        </authorList>
    </citation>
    <scope>IDENTIFICATION</scope>
    <source>
        <strain evidence="11">Indian</strain>
    </source>
</reference>
<dbReference type="InterPro" id="IPR032466">
    <property type="entry name" value="Metal_Hydrolase"/>
</dbReference>
<dbReference type="Proteomes" id="UP000076408">
    <property type="component" value="Unassembled WGS sequence"/>
</dbReference>
<dbReference type="InterPro" id="IPR051607">
    <property type="entry name" value="Metallo-dep_hydrolases"/>
</dbReference>
<proteinExistence type="inferred from homology"/>
<dbReference type="UniPathway" id="UPA00603">
    <property type="reaction ID" value="UER00660"/>
</dbReference>
<comment type="catalytic activity">
    <reaction evidence="8 9">
        <text>guanine + H2O + H(+) = xanthine + NH4(+)</text>
        <dbReference type="Rhea" id="RHEA:14665"/>
        <dbReference type="ChEBI" id="CHEBI:15377"/>
        <dbReference type="ChEBI" id="CHEBI:15378"/>
        <dbReference type="ChEBI" id="CHEBI:16235"/>
        <dbReference type="ChEBI" id="CHEBI:17712"/>
        <dbReference type="ChEBI" id="CHEBI:28938"/>
        <dbReference type="EC" id="3.5.4.3"/>
    </reaction>
</comment>
<accession>A0A182YP18</accession>
<dbReference type="Pfam" id="PF01979">
    <property type="entry name" value="Amidohydro_1"/>
    <property type="match status" value="1"/>
</dbReference>
<dbReference type="RefSeq" id="XP_035911504.1">
    <property type="nucleotide sequence ID" value="XM_036055611.1"/>
</dbReference>
<dbReference type="SUPFAM" id="SSF51338">
    <property type="entry name" value="Composite domain of metallo-dependent hydrolases"/>
    <property type="match status" value="1"/>
</dbReference>
<dbReference type="EnsemblMetazoa" id="ASTEI10204-RA">
    <property type="protein sequence ID" value="ASTEI10204-PA"/>
    <property type="gene ID" value="ASTEI10204"/>
</dbReference>
<dbReference type="VEuPathDB" id="VectorBase:ASTEI20_043013"/>
<keyword evidence="5 9" id="KW-0479">Metal-binding</keyword>
<protein>
    <recommendedName>
        <fullName evidence="4 9">Guanine deaminase</fullName>
        <shortName evidence="9">Guanase</shortName>
        <ecNumber evidence="3 9">3.5.4.3</ecNumber>
    </recommendedName>
    <alternativeName>
        <fullName evidence="9">Guanine aminohydrolase</fullName>
    </alternativeName>
</protein>
<evidence type="ECO:0000256" key="3">
    <source>
        <dbReference type="ARBA" id="ARBA00012781"/>
    </source>
</evidence>
<evidence type="ECO:0000259" key="10">
    <source>
        <dbReference type="Pfam" id="PF01979"/>
    </source>
</evidence>
<dbReference type="NCBIfam" id="TIGR02967">
    <property type="entry name" value="guan_deamin"/>
    <property type="match status" value="1"/>
</dbReference>
<dbReference type="FunFam" id="3.20.20.140:FF:000022">
    <property type="entry name" value="Guanine deaminase"/>
    <property type="match status" value="1"/>
</dbReference>
<comment type="cofactor">
    <cofactor evidence="9">
        <name>Zn(2+)</name>
        <dbReference type="ChEBI" id="CHEBI:29105"/>
    </cofactor>
    <text evidence="9">Binds 1 zinc ion per subunit.</text>
</comment>
<dbReference type="InterPro" id="IPR011059">
    <property type="entry name" value="Metal-dep_hydrolase_composite"/>
</dbReference>
<evidence type="ECO:0000256" key="5">
    <source>
        <dbReference type="ARBA" id="ARBA00022723"/>
    </source>
</evidence>
<feature type="domain" description="Amidohydrolase-related" evidence="10">
    <location>
        <begin position="61"/>
        <end position="457"/>
    </location>
</feature>
<dbReference type="STRING" id="30069.A0A182YP18"/>
<dbReference type="PANTHER" id="PTHR11271">
    <property type="entry name" value="GUANINE DEAMINASE"/>
    <property type="match status" value="1"/>
</dbReference>
<evidence type="ECO:0000256" key="2">
    <source>
        <dbReference type="ARBA" id="ARBA00006745"/>
    </source>
</evidence>
<dbReference type="GeneID" id="118511930"/>
<evidence type="ECO:0000256" key="1">
    <source>
        <dbReference type="ARBA" id="ARBA00004984"/>
    </source>
</evidence>
<dbReference type="PANTHER" id="PTHR11271:SF6">
    <property type="entry name" value="GUANINE DEAMINASE"/>
    <property type="match status" value="1"/>
</dbReference>
<dbReference type="CTD" id="40528"/>
<comment type="function">
    <text evidence="9">Catalyzes the hydrolytic deamination of guanine, producing xanthine and ammonia.</text>
</comment>
<evidence type="ECO:0000256" key="6">
    <source>
        <dbReference type="ARBA" id="ARBA00022801"/>
    </source>
</evidence>